<sequence length="109" mass="11421">MLRQLAPVPAATLCTALGISQPTLSRALRQLPGLVSAGRGSRTRYALRRPLAGRDEAVAVYVIDANGQAHDAGSLHPLAPAGSCLDIARLGWPVTDDMADGWHAGLPYP</sequence>
<dbReference type="RefSeq" id="WP_206389769.1">
    <property type="nucleotide sequence ID" value="NZ_PTQZ01000150.1"/>
</dbReference>
<name>A0A2P6AS30_9GAMM</name>
<accession>A0A2P6AS30</accession>
<dbReference type="AlphaFoldDB" id="A0A2P6AS30"/>
<feature type="non-terminal residue" evidence="1">
    <location>
        <position position="109"/>
    </location>
</feature>
<dbReference type="Proteomes" id="UP000243900">
    <property type="component" value="Unassembled WGS sequence"/>
</dbReference>
<comment type="caution">
    <text evidence="1">The sequence shown here is derived from an EMBL/GenBank/DDBJ whole genome shotgun (WGS) entry which is preliminary data.</text>
</comment>
<organism evidence="1 2">
    <name type="scientific">Amnimonas aquatica</name>
    <dbReference type="NCBI Taxonomy" id="2094561"/>
    <lineage>
        <taxon>Bacteria</taxon>
        <taxon>Pseudomonadati</taxon>
        <taxon>Pseudomonadota</taxon>
        <taxon>Gammaproteobacteria</taxon>
        <taxon>Moraxellales</taxon>
        <taxon>Moraxellaceae</taxon>
        <taxon>Amnimonas</taxon>
    </lineage>
</organism>
<gene>
    <name evidence="1" type="ORF">C5O18_06750</name>
</gene>
<evidence type="ECO:0000313" key="2">
    <source>
        <dbReference type="Proteomes" id="UP000243900"/>
    </source>
</evidence>
<proteinExistence type="predicted"/>
<dbReference type="EMBL" id="PTQZ01000150">
    <property type="protein sequence ID" value="PQA39696.1"/>
    <property type="molecule type" value="Genomic_DNA"/>
</dbReference>
<protein>
    <submittedName>
        <fullName evidence="1">Uncharacterized protein</fullName>
    </submittedName>
</protein>
<reference evidence="2" key="1">
    <citation type="submission" date="2018-02" db="EMBL/GenBank/DDBJ databases">
        <title>Genome sequencing of Solimonas sp. HR-BB.</title>
        <authorList>
            <person name="Lee Y."/>
            <person name="Jeon C.O."/>
        </authorList>
    </citation>
    <scope>NUCLEOTIDE SEQUENCE [LARGE SCALE GENOMIC DNA]</scope>
    <source>
        <strain evidence="2">HR-E</strain>
    </source>
</reference>
<evidence type="ECO:0000313" key="1">
    <source>
        <dbReference type="EMBL" id="PQA39696.1"/>
    </source>
</evidence>
<keyword evidence="2" id="KW-1185">Reference proteome</keyword>